<keyword evidence="2" id="KW-0378">Hydrolase</keyword>
<organism evidence="2">
    <name type="scientific">Desulfatirhabdium butyrativorans</name>
    <dbReference type="NCBI Taxonomy" id="340467"/>
    <lineage>
        <taxon>Bacteria</taxon>
        <taxon>Pseudomonadati</taxon>
        <taxon>Thermodesulfobacteriota</taxon>
        <taxon>Desulfobacteria</taxon>
        <taxon>Desulfobacterales</taxon>
        <taxon>Desulfatirhabdiaceae</taxon>
        <taxon>Desulfatirhabdium</taxon>
    </lineage>
</organism>
<proteinExistence type="predicted"/>
<dbReference type="SUPFAM" id="SSF53474">
    <property type="entry name" value="alpha/beta-Hydrolases"/>
    <property type="match status" value="1"/>
</dbReference>
<dbReference type="PANTHER" id="PTHR42886:SF53">
    <property type="entry name" value="ALPHA_BETA-HYDROLASES SUPERFAMILY PROTEIN"/>
    <property type="match status" value="1"/>
</dbReference>
<dbReference type="InterPro" id="IPR022742">
    <property type="entry name" value="Hydrolase_4"/>
</dbReference>
<dbReference type="Gene3D" id="3.40.50.1820">
    <property type="entry name" value="alpha/beta hydrolase"/>
    <property type="match status" value="1"/>
</dbReference>
<dbReference type="InterPro" id="IPR029058">
    <property type="entry name" value="AB_hydrolase_fold"/>
</dbReference>
<dbReference type="Pfam" id="PF12146">
    <property type="entry name" value="Hydrolase_4"/>
    <property type="match status" value="1"/>
</dbReference>
<dbReference type="AlphaFoldDB" id="A0A7C4RS51"/>
<dbReference type="EMBL" id="DSUH01000021">
    <property type="protein sequence ID" value="HGU31397.1"/>
    <property type="molecule type" value="Genomic_DNA"/>
</dbReference>
<evidence type="ECO:0000313" key="2">
    <source>
        <dbReference type="EMBL" id="HGU31397.1"/>
    </source>
</evidence>
<feature type="domain" description="Serine aminopeptidase S33" evidence="1">
    <location>
        <begin position="40"/>
        <end position="128"/>
    </location>
</feature>
<comment type="caution">
    <text evidence="2">The sequence shown here is derived from an EMBL/GenBank/DDBJ whole genome shotgun (WGS) entry which is preliminary data.</text>
</comment>
<dbReference type="GO" id="GO:0016787">
    <property type="term" value="F:hydrolase activity"/>
    <property type="evidence" value="ECO:0007669"/>
    <property type="project" value="UniProtKB-KW"/>
</dbReference>
<dbReference type="PANTHER" id="PTHR42886">
    <property type="entry name" value="RE40534P-RELATED"/>
    <property type="match status" value="1"/>
</dbReference>
<name>A0A7C4RS51_9BACT</name>
<evidence type="ECO:0000259" key="1">
    <source>
        <dbReference type="Pfam" id="PF12146"/>
    </source>
</evidence>
<accession>A0A7C4RS51</accession>
<gene>
    <name evidence="2" type="ORF">ENS29_00905</name>
</gene>
<protein>
    <submittedName>
        <fullName evidence="2">Alpha/beta hydrolase</fullName>
    </submittedName>
</protein>
<sequence length="254" mass="27933">MQEQLTFPNHAGEALAATFHRPDTPNGKGVILGHCFTCSRHTGILREISTGLEALGFFVLRFDFSGNGQSQGLFVESSLSKHIREMQLAVDWLQNKGADQWIGLVGHSMGGAIAVLSMPRIPEAKAVAAIGSRLMGFDPLKFLGPQQIEELKASGKIAFSSRNRTLELTTGFFEDAHSHSLPDTVRHLDRPLMIVHGEKDELIPVAEAYEARLLNPERITLEIVPEADHMLSNPDHRALAAGKIVSWIERQSRG</sequence>
<reference evidence="2" key="1">
    <citation type="journal article" date="2020" name="mSystems">
        <title>Genome- and Community-Level Interaction Insights into Carbon Utilization and Element Cycling Functions of Hydrothermarchaeota in Hydrothermal Sediment.</title>
        <authorList>
            <person name="Zhou Z."/>
            <person name="Liu Y."/>
            <person name="Xu W."/>
            <person name="Pan J."/>
            <person name="Luo Z.H."/>
            <person name="Li M."/>
        </authorList>
    </citation>
    <scope>NUCLEOTIDE SEQUENCE [LARGE SCALE GENOMIC DNA]</scope>
    <source>
        <strain evidence="2">SpSt-477</strain>
    </source>
</reference>